<dbReference type="STRING" id="71139.A0A059A2I3"/>
<dbReference type="CDD" id="cd01837">
    <property type="entry name" value="SGNH_plant_lipase_like"/>
    <property type="match status" value="1"/>
</dbReference>
<dbReference type="KEGG" id="egr:104425656"/>
<dbReference type="GO" id="GO:0016788">
    <property type="term" value="F:hydrolase activity, acting on ester bonds"/>
    <property type="evidence" value="ECO:0007669"/>
    <property type="project" value="InterPro"/>
</dbReference>
<dbReference type="Gene3D" id="3.40.50.1110">
    <property type="entry name" value="SGNH hydrolase"/>
    <property type="match status" value="1"/>
</dbReference>
<name>A0A059A2I3_EUCGR</name>
<dbReference type="FunCoup" id="A0A059A2I3">
    <property type="interactions" value="965"/>
</dbReference>
<accession>A0A059A2I3</accession>
<evidence type="ECO:0000256" key="2">
    <source>
        <dbReference type="ARBA" id="ARBA00022801"/>
    </source>
</evidence>
<comment type="similarity">
    <text evidence="1">Belongs to the 'GDSL' lipolytic enzyme family.</text>
</comment>
<dbReference type="InterPro" id="IPR001087">
    <property type="entry name" value="GDSL"/>
</dbReference>
<dbReference type="Gramene" id="KCW48342">
    <property type="protein sequence ID" value="KCW48342"/>
    <property type="gene ID" value="EUGRSUZ_K02058"/>
</dbReference>
<gene>
    <name evidence="6" type="ORF">EUGRSUZ_K02058</name>
</gene>
<feature type="chain" id="PRO_5001566977" evidence="5">
    <location>
        <begin position="22"/>
        <end position="360"/>
    </location>
</feature>
<evidence type="ECO:0000256" key="4">
    <source>
        <dbReference type="ARBA" id="ARBA00023098"/>
    </source>
</evidence>
<evidence type="ECO:0000256" key="5">
    <source>
        <dbReference type="SAM" id="SignalP"/>
    </source>
</evidence>
<sequence>MGTQKLLLSCLLFSLLAGHMAVHGSSHHHHHHHHHRHSSQSHEEPTYAFNATKLFVFGDSYADTGNNNKSEASSWRVPYGITFPGKPAGRFSDGRVFTDFVARFFGLKSPIPYQWWTRVNSTRLKYGMNFAYGGTGVFKTLSSDPNMTVQIDYFQRLIGDSVYTAADVHSSVALLTNSGNDYSAYTARNGSFQDMPAFITKVVSQLTVNLKRVYTLGARKIAVAALQPLGCLPNYSYATSFQKCNDTVNSLVGYHNQLLKQAVDKLNNETNPSTFLIVDLYAAFTSVFENTENSTFENPLKPCCVGMSSEYNCGSEDANGTKKYTVCEDPTAFFFWDMVHPTQAGWRAVYSTLGPNLDQL</sequence>
<keyword evidence="2" id="KW-0378">Hydrolase</keyword>
<feature type="signal peptide" evidence="5">
    <location>
        <begin position="1"/>
        <end position="21"/>
    </location>
</feature>
<dbReference type="OMA" id="PCCETFT"/>
<evidence type="ECO:0000256" key="3">
    <source>
        <dbReference type="ARBA" id="ARBA00022963"/>
    </source>
</evidence>
<evidence type="ECO:0000256" key="1">
    <source>
        <dbReference type="ARBA" id="ARBA00008668"/>
    </source>
</evidence>
<dbReference type="InterPro" id="IPR036514">
    <property type="entry name" value="SGNH_hydro_sf"/>
</dbReference>
<dbReference type="InParanoid" id="A0A059A2I3"/>
<keyword evidence="4" id="KW-0443">Lipid metabolism</keyword>
<dbReference type="AlphaFoldDB" id="A0A059A2I3"/>
<organism evidence="6">
    <name type="scientific">Eucalyptus grandis</name>
    <name type="common">Flooded gum</name>
    <dbReference type="NCBI Taxonomy" id="71139"/>
    <lineage>
        <taxon>Eukaryota</taxon>
        <taxon>Viridiplantae</taxon>
        <taxon>Streptophyta</taxon>
        <taxon>Embryophyta</taxon>
        <taxon>Tracheophyta</taxon>
        <taxon>Spermatophyta</taxon>
        <taxon>Magnoliopsida</taxon>
        <taxon>eudicotyledons</taxon>
        <taxon>Gunneridae</taxon>
        <taxon>Pentapetalae</taxon>
        <taxon>rosids</taxon>
        <taxon>malvids</taxon>
        <taxon>Myrtales</taxon>
        <taxon>Myrtaceae</taxon>
        <taxon>Myrtoideae</taxon>
        <taxon>Eucalypteae</taxon>
        <taxon>Eucalyptus</taxon>
    </lineage>
</organism>
<protein>
    <submittedName>
        <fullName evidence="6">Uncharacterized protein</fullName>
    </submittedName>
</protein>
<dbReference type="InterPro" id="IPR035669">
    <property type="entry name" value="SGNH_plant_lipase-like"/>
</dbReference>
<evidence type="ECO:0000313" key="6">
    <source>
        <dbReference type="EMBL" id="KCW48342.1"/>
    </source>
</evidence>
<dbReference type="eggNOG" id="ENOG502QU3Y">
    <property type="taxonomic scope" value="Eukaryota"/>
</dbReference>
<dbReference type="PANTHER" id="PTHR46020">
    <property type="entry name" value="OSJNBB0059K02.9 PROTEIN"/>
    <property type="match status" value="1"/>
</dbReference>
<keyword evidence="3" id="KW-0442">Lipid degradation</keyword>
<keyword evidence="5" id="KW-0732">Signal</keyword>
<reference evidence="6" key="1">
    <citation type="submission" date="2013-07" db="EMBL/GenBank/DDBJ databases">
        <title>The genome of Eucalyptus grandis.</title>
        <authorList>
            <person name="Schmutz J."/>
            <person name="Hayes R."/>
            <person name="Myburg A."/>
            <person name="Tuskan G."/>
            <person name="Grattapaglia D."/>
            <person name="Rokhsar D.S."/>
        </authorList>
    </citation>
    <scope>NUCLEOTIDE SEQUENCE</scope>
    <source>
        <tissue evidence="6">Leaf extractions</tissue>
    </source>
</reference>
<dbReference type="PANTHER" id="PTHR46020:SF32">
    <property type="entry name" value="GDSL ESTERASE_LIPASE"/>
    <property type="match status" value="1"/>
</dbReference>
<dbReference type="GO" id="GO:0016042">
    <property type="term" value="P:lipid catabolic process"/>
    <property type="evidence" value="ECO:0007669"/>
    <property type="project" value="UniProtKB-KW"/>
</dbReference>
<dbReference type="EMBL" id="KK198763">
    <property type="protein sequence ID" value="KCW48342.1"/>
    <property type="molecule type" value="Genomic_DNA"/>
</dbReference>
<dbReference type="OrthoDB" id="1600564at2759"/>
<proteinExistence type="inferred from homology"/>
<dbReference type="SUPFAM" id="SSF52266">
    <property type="entry name" value="SGNH hydrolase"/>
    <property type="match status" value="1"/>
</dbReference>
<dbReference type="Pfam" id="PF00657">
    <property type="entry name" value="Lipase_GDSL"/>
    <property type="match status" value="1"/>
</dbReference>